<reference evidence="2" key="1">
    <citation type="journal article" date="2017" name="Int. J. Syst. Evol. Microbiol.">
        <title>Notoacmeibacter marinus gen. nov., sp. nov., isolated from the gut of a limpet and proposal of Notoacmeibacteraceae fam. nov. in the order Rhizobiales of the class Alphaproteobacteria.</title>
        <authorList>
            <person name="Huang Z."/>
            <person name="Guo F."/>
            <person name="Lai Q."/>
        </authorList>
    </citation>
    <scope>NUCLEOTIDE SEQUENCE [LARGE SCALE GENOMIC DNA]</scope>
    <source>
        <strain evidence="2">XMTR2A4</strain>
    </source>
</reference>
<dbReference type="Proteomes" id="UP000215405">
    <property type="component" value="Unassembled WGS sequence"/>
</dbReference>
<dbReference type="AlphaFoldDB" id="A0A231V1G3"/>
<name>A0A231V1G3_9HYPH</name>
<protein>
    <submittedName>
        <fullName evidence="1">Uncharacterized protein</fullName>
    </submittedName>
</protein>
<proteinExistence type="predicted"/>
<organism evidence="1 2">
    <name type="scientific">Notoacmeibacter marinus</name>
    <dbReference type="NCBI Taxonomy" id="1876515"/>
    <lineage>
        <taxon>Bacteria</taxon>
        <taxon>Pseudomonadati</taxon>
        <taxon>Pseudomonadota</taxon>
        <taxon>Alphaproteobacteria</taxon>
        <taxon>Hyphomicrobiales</taxon>
        <taxon>Notoacmeibacteraceae</taxon>
        <taxon>Notoacmeibacter</taxon>
    </lineage>
</organism>
<sequence>MTNWRNELALNHGRIFLPDGHWVTFEEPTKKTWDGDIWCDPKEEIDEPLYEQGLARFMESVVAAGHCGRSGTQRFNFVHQHLTDRAKGDLFDWTEHFIDREVRSHRPEDEVTICDAFGKAPRRTMNRLKERVETPRETSLQEGMLWRICYLSIARKCFLARIGYPEFCERQVS</sequence>
<comment type="caution">
    <text evidence="1">The sequence shown here is derived from an EMBL/GenBank/DDBJ whole genome shotgun (WGS) entry which is preliminary data.</text>
</comment>
<evidence type="ECO:0000313" key="2">
    <source>
        <dbReference type="Proteomes" id="UP000215405"/>
    </source>
</evidence>
<dbReference type="EMBL" id="NBYO01000001">
    <property type="protein sequence ID" value="OXT01980.1"/>
    <property type="molecule type" value="Genomic_DNA"/>
</dbReference>
<accession>A0A231V1G3</accession>
<dbReference type="RefSeq" id="WP_094075946.1">
    <property type="nucleotide sequence ID" value="NZ_NBYO01000001.1"/>
</dbReference>
<evidence type="ECO:0000313" key="1">
    <source>
        <dbReference type="EMBL" id="OXT01980.1"/>
    </source>
</evidence>
<keyword evidence="2" id="KW-1185">Reference proteome</keyword>
<gene>
    <name evidence="1" type="ORF">B7H23_03315</name>
</gene>